<comment type="cofactor">
    <cofactor evidence="3">
        <name>Mg(2+)</name>
        <dbReference type="ChEBI" id="CHEBI:18420"/>
    </cofactor>
</comment>
<proteinExistence type="inferred from homology"/>
<evidence type="ECO:0000313" key="5">
    <source>
        <dbReference type="Proteomes" id="UP000326546"/>
    </source>
</evidence>
<dbReference type="RefSeq" id="WP_158061902.1">
    <property type="nucleotide sequence ID" value="NZ_CP044427.1"/>
</dbReference>
<dbReference type="GO" id="GO:0046872">
    <property type="term" value="F:metal ion binding"/>
    <property type="evidence" value="ECO:0007669"/>
    <property type="project" value="UniProtKB-KW"/>
</dbReference>
<dbReference type="PANTHER" id="PTHR43768:SF3">
    <property type="entry name" value="TREHALOSE 6-PHOSPHATE PHOSPHATASE"/>
    <property type="match status" value="1"/>
</dbReference>
<dbReference type="OrthoDB" id="9816160at2"/>
<gene>
    <name evidence="4" type="primary">otsB</name>
    <name evidence="4" type="ORF">FY030_13115</name>
</gene>
<comment type="function">
    <text evidence="2 3">Removes the phosphate from trehalose 6-phosphate to produce free trehalose.</text>
</comment>
<dbReference type="InterPro" id="IPR044651">
    <property type="entry name" value="OTSB-like"/>
</dbReference>
<evidence type="ECO:0000256" key="1">
    <source>
        <dbReference type="ARBA" id="ARBA00022801"/>
    </source>
</evidence>
<comment type="similarity">
    <text evidence="3">Belongs to the trehalose phosphatase family.</text>
</comment>
<comment type="pathway">
    <text evidence="3">Glycan biosynthesis; trehalose biosynthesis.</text>
</comment>
<comment type="catalytic activity">
    <reaction evidence="3">
        <text>alpha,alpha-trehalose 6-phosphate + H2O = alpha,alpha-trehalose + phosphate</text>
        <dbReference type="Rhea" id="RHEA:23420"/>
        <dbReference type="ChEBI" id="CHEBI:15377"/>
        <dbReference type="ChEBI" id="CHEBI:16551"/>
        <dbReference type="ChEBI" id="CHEBI:43474"/>
        <dbReference type="ChEBI" id="CHEBI:58429"/>
        <dbReference type="EC" id="3.1.3.12"/>
    </reaction>
</comment>
<keyword evidence="3" id="KW-0460">Magnesium</keyword>
<keyword evidence="5" id="KW-1185">Reference proteome</keyword>
<dbReference type="GO" id="GO:0005992">
    <property type="term" value="P:trehalose biosynthetic process"/>
    <property type="evidence" value="ECO:0007669"/>
    <property type="project" value="UniProtKB-UniPathway"/>
</dbReference>
<dbReference type="EC" id="3.1.3.12" evidence="3"/>
<evidence type="ECO:0000256" key="3">
    <source>
        <dbReference type="RuleBase" id="RU361117"/>
    </source>
</evidence>
<dbReference type="GO" id="GO:0004805">
    <property type="term" value="F:trehalose-phosphatase activity"/>
    <property type="evidence" value="ECO:0007669"/>
    <property type="project" value="UniProtKB-EC"/>
</dbReference>
<keyword evidence="1 3" id="KW-0378">Hydrolase</keyword>
<accession>A0A5J6V7H9</accession>
<dbReference type="EMBL" id="CP044427">
    <property type="protein sequence ID" value="QFG69517.1"/>
    <property type="molecule type" value="Genomic_DNA"/>
</dbReference>
<dbReference type="Pfam" id="PF02358">
    <property type="entry name" value="Trehalose_PPase"/>
    <property type="match status" value="1"/>
</dbReference>
<sequence length="260" mass="27038">MPLSPDLLAAVEAFAGRPTLLVATDFDGALAPLVPDPSDSRPVEGGMERLTELAALPGVTVSLVSGRALRDLAVLSGATPEMVLLGSHGAEDSRHREGLALTEAQQALLAALDDELATLVEDHPGAWVEHKPAGRVVHTRRMDPVAGPAALDAASALGARHTALVATPGKEVVELAVAHVGKGAALLGLAEDLGVDAVFYAGDDVTDEHGFAALAANDREERAARRLTVRVGDGETAAQHRVADEHELVEVFQALLDARR</sequence>
<keyword evidence="3" id="KW-0479">Metal-binding</keyword>
<evidence type="ECO:0000256" key="2">
    <source>
        <dbReference type="ARBA" id="ARBA00024179"/>
    </source>
</evidence>
<dbReference type="InterPro" id="IPR003337">
    <property type="entry name" value="Trehalose_PPase"/>
</dbReference>
<dbReference type="InterPro" id="IPR036412">
    <property type="entry name" value="HAD-like_sf"/>
</dbReference>
<name>A0A5J6V7H9_9MICO</name>
<reference evidence="4 5" key="1">
    <citation type="submission" date="2019-09" db="EMBL/GenBank/DDBJ databases">
        <title>Serinicoccus pratensis sp. nov., isolated from meadow soil.</title>
        <authorList>
            <person name="Zhang W."/>
        </authorList>
    </citation>
    <scope>NUCLEOTIDE SEQUENCE [LARGE SCALE GENOMIC DNA]</scope>
    <source>
        <strain evidence="4 5">W204</strain>
    </source>
</reference>
<dbReference type="Gene3D" id="3.40.50.1000">
    <property type="entry name" value="HAD superfamily/HAD-like"/>
    <property type="match status" value="1"/>
</dbReference>
<dbReference type="Proteomes" id="UP000326546">
    <property type="component" value="Chromosome"/>
</dbReference>
<dbReference type="AlphaFoldDB" id="A0A5J6V7H9"/>
<dbReference type="SUPFAM" id="SSF56784">
    <property type="entry name" value="HAD-like"/>
    <property type="match status" value="1"/>
</dbReference>
<organism evidence="4 5">
    <name type="scientific">Ornithinimicrobium pratense</name>
    <dbReference type="NCBI Taxonomy" id="2593973"/>
    <lineage>
        <taxon>Bacteria</taxon>
        <taxon>Bacillati</taxon>
        <taxon>Actinomycetota</taxon>
        <taxon>Actinomycetes</taxon>
        <taxon>Micrococcales</taxon>
        <taxon>Ornithinimicrobiaceae</taxon>
        <taxon>Ornithinimicrobium</taxon>
    </lineage>
</organism>
<dbReference type="NCBIfam" id="TIGR00685">
    <property type="entry name" value="T6PP"/>
    <property type="match status" value="1"/>
</dbReference>
<dbReference type="InterPro" id="IPR023214">
    <property type="entry name" value="HAD_sf"/>
</dbReference>
<dbReference type="KEGG" id="serw:FY030_13115"/>
<dbReference type="UniPathway" id="UPA00299"/>
<evidence type="ECO:0000313" key="4">
    <source>
        <dbReference type="EMBL" id="QFG69517.1"/>
    </source>
</evidence>
<protein>
    <recommendedName>
        <fullName evidence="3">Trehalose 6-phosphate phosphatase</fullName>
        <ecNumber evidence="3">3.1.3.12</ecNumber>
    </recommendedName>
</protein>
<dbReference type="Gene3D" id="3.30.70.1020">
    <property type="entry name" value="Trehalose-6-phosphate phosphatase related protein, domain 2"/>
    <property type="match status" value="1"/>
</dbReference>
<dbReference type="PANTHER" id="PTHR43768">
    <property type="entry name" value="TREHALOSE 6-PHOSPHATE PHOSPHATASE"/>
    <property type="match status" value="1"/>
</dbReference>